<dbReference type="Gene3D" id="3.40.50.300">
    <property type="entry name" value="P-loop containing nucleotide triphosphate hydrolases"/>
    <property type="match status" value="1"/>
</dbReference>
<dbReference type="Proteomes" id="UP000199206">
    <property type="component" value="Unassembled WGS sequence"/>
</dbReference>
<keyword evidence="3" id="KW-1185">Reference proteome</keyword>
<dbReference type="Pfam" id="PF13401">
    <property type="entry name" value="AAA_22"/>
    <property type="match status" value="1"/>
</dbReference>
<accession>A0A1H7YAN0</accession>
<dbReference type="OrthoDB" id="7828921at2"/>
<name>A0A1H7YAN0_9SPHN</name>
<evidence type="ECO:0000313" key="3">
    <source>
        <dbReference type="Proteomes" id="UP000199206"/>
    </source>
</evidence>
<feature type="domain" description="AAA+ ATPase" evidence="1">
    <location>
        <begin position="42"/>
        <end position="216"/>
    </location>
</feature>
<dbReference type="InterPro" id="IPR003593">
    <property type="entry name" value="AAA+_ATPase"/>
</dbReference>
<dbReference type="PANTHER" id="PTHR35894:SF5">
    <property type="entry name" value="MU-LIKE PROPHAGE FLUMU DNA TRANSPOSITION PROTEIN B"/>
    <property type="match status" value="1"/>
</dbReference>
<evidence type="ECO:0000313" key="2">
    <source>
        <dbReference type="EMBL" id="SEM43296.1"/>
    </source>
</evidence>
<dbReference type="SMART" id="SM00382">
    <property type="entry name" value="AAA"/>
    <property type="match status" value="1"/>
</dbReference>
<dbReference type="InterPro" id="IPR052026">
    <property type="entry name" value="ExeA_AAA_ATPase_DNA-bind"/>
</dbReference>
<proteinExistence type="predicted"/>
<dbReference type="EMBL" id="FOCF01000001">
    <property type="protein sequence ID" value="SEM43296.1"/>
    <property type="molecule type" value="Genomic_DNA"/>
</dbReference>
<evidence type="ECO:0000259" key="1">
    <source>
        <dbReference type="SMART" id="SM00382"/>
    </source>
</evidence>
<dbReference type="PANTHER" id="PTHR35894">
    <property type="entry name" value="GENERAL SECRETION PATHWAY PROTEIN A-RELATED"/>
    <property type="match status" value="1"/>
</dbReference>
<dbReference type="RefSeq" id="WP_093663598.1">
    <property type="nucleotide sequence ID" value="NZ_FOCF01000001.1"/>
</dbReference>
<sequence length="348" mass="37629">MYEEHFGLAGRPFQLTPDPTFWFETATHRKAMAYLGYGLQQGEGFVVVTGDIGAGKTTLMGHLLATIDPEALNAIRLVSTALDADDLLRTVAGQLDVATAGLAKADLLVAIERGLHSVARTGRRTLLVVDEAQALSVSAVEELRMLSNFQAGGRAMLQIILLGQPEFRERLHGSDHLEQLRQRVVAIHHLDPMGVEEIDAYVAHRLMVVGWEGRPDFTPDAFAALHRASGGIPRQVNSIANRLMLHAALTGNDLIDGDVVEAVVADLRADLPSPGRVTVVEAVAASDQEAEHPPLAGDEAADHARLAELEARIDEQDRALRRVLMLLVDWVEGDATRPSLAAVRDEAA</sequence>
<dbReference type="AlphaFoldDB" id="A0A1H7YAN0"/>
<protein>
    <submittedName>
        <fullName evidence="2">Putative secretion ATPase, PEP-CTERM locus subfamily</fullName>
    </submittedName>
</protein>
<dbReference type="InterPro" id="IPR027417">
    <property type="entry name" value="P-loop_NTPase"/>
</dbReference>
<gene>
    <name evidence="2" type="ORF">SAMN05192583_0188</name>
</gene>
<reference evidence="3" key="1">
    <citation type="submission" date="2016-10" db="EMBL/GenBank/DDBJ databases">
        <authorList>
            <person name="Varghese N."/>
            <person name="Submissions S."/>
        </authorList>
    </citation>
    <scope>NUCLEOTIDE SEQUENCE [LARGE SCALE GENOMIC DNA]</scope>
    <source>
        <strain evidence="3">S6-262</strain>
    </source>
</reference>
<dbReference type="GO" id="GO:0016887">
    <property type="term" value="F:ATP hydrolysis activity"/>
    <property type="evidence" value="ECO:0007669"/>
    <property type="project" value="InterPro"/>
</dbReference>
<dbReference type="SUPFAM" id="SSF52540">
    <property type="entry name" value="P-loop containing nucleoside triphosphate hydrolases"/>
    <property type="match status" value="1"/>
</dbReference>
<organism evidence="2 3">
    <name type="scientific">Sphingomonas gellani</name>
    <dbReference type="NCBI Taxonomy" id="1166340"/>
    <lineage>
        <taxon>Bacteria</taxon>
        <taxon>Pseudomonadati</taxon>
        <taxon>Pseudomonadota</taxon>
        <taxon>Alphaproteobacteria</taxon>
        <taxon>Sphingomonadales</taxon>
        <taxon>Sphingomonadaceae</taxon>
        <taxon>Sphingomonas</taxon>
    </lineage>
</organism>
<dbReference type="InterPro" id="IPR049945">
    <property type="entry name" value="AAA_22"/>
</dbReference>
<dbReference type="STRING" id="1166340.SAMN05192583_0188"/>